<accession>A0A413VTV1</accession>
<organism evidence="2 3">
    <name type="scientific">Bacteroides nordii</name>
    <dbReference type="NCBI Taxonomy" id="291645"/>
    <lineage>
        <taxon>Bacteria</taxon>
        <taxon>Pseudomonadati</taxon>
        <taxon>Bacteroidota</taxon>
        <taxon>Bacteroidia</taxon>
        <taxon>Bacteroidales</taxon>
        <taxon>Bacteroidaceae</taxon>
        <taxon>Bacteroides</taxon>
    </lineage>
</organism>
<keyword evidence="1" id="KW-1133">Transmembrane helix</keyword>
<evidence type="ECO:0000313" key="3">
    <source>
        <dbReference type="Proteomes" id="UP000284379"/>
    </source>
</evidence>
<reference evidence="2 3" key="1">
    <citation type="submission" date="2018-08" db="EMBL/GenBank/DDBJ databases">
        <title>A genome reference for cultivated species of the human gut microbiota.</title>
        <authorList>
            <person name="Zou Y."/>
            <person name="Xue W."/>
            <person name="Luo G."/>
        </authorList>
    </citation>
    <scope>NUCLEOTIDE SEQUENCE [LARGE SCALE GENOMIC DNA]</scope>
    <source>
        <strain evidence="2 3">AM40-30BH</strain>
    </source>
</reference>
<dbReference type="Pfam" id="PF11335">
    <property type="entry name" value="DUF3137"/>
    <property type="match status" value="1"/>
</dbReference>
<evidence type="ECO:0000313" key="2">
    <source>
        <dbReference type="EMBL" id="RHB36981.1"/>
    </source>
</evidence>
<dbReference type="AlphaFoldDB" id="A0A413VTV1"/>
<feature type="transmembrane region" description="Helical" evidence="1">
    <location>
        <begin position="58"/>
        <end position="75"/>
    </location>
</feature>
<evidence type="ECO:0000256" key="1">
    <source>
        <dbReference type="SAM" id="Phobius"/>
    </source>
</evidence>
<dbReference type="RefSeq" id="WP_122201026.1">
    <property type="nucleotide sequence ID" value="NZ_CABJFV010000003.1"/>
</dbReference>
<feature type="transmembrane region" description="Helical" evidence="1">
    <location>
        <begin position="34"/>
        <end position="52"/>
    </location>
</feature>
<gene>
    <name evidence="2" type="ORF">DW888_05340</name>
</gene>
<proteinExistence type="predicted"/>
<sequence>MGQSRFESLSQELPSVLQSLEDKRRELKSQGHKAGLWGGILFFIAGGILLVLFGYPVILLLFVGVVSALIYYACVNSKSKDFSLHYKNEVIARVIGAFCDNATYSPNEGINEEVFSNCGLFPCAPDRYHTEDLIHGYVDKTEFLCAEVHAEERRTQVGAKGQTRQYYVNIFRGFLFMADFHKDFKGKTTILRDRFLKLRFGESRVKMENPDFENTFDVYSTDQVEARYLITPFMMERLLELDRKFGQGVTISFRDSTILIAIPDSKNHFEASIWSPITDVQSLSPEIETISALISIVDDLNLNTRIWSKE</sequence>
<keyword evidence="1" id="KW-0812">Transmembrane</keyword>
<comment type="caution">
    <text evidence="2">The sequence shown here is derived from an EMBL/GenBank/DDBJ whole genome shotgun (WGS) entry which is preliminary data.</text>
</comment>
<dbReference type="EMBL" id="QSGO01000003">
    <property type="protein sequence ID" value="RHB36981.1"/>
    <property type="molecule type" value="Genomic_DNA"/>
</dbReference>
<keyword evidence="1" id="KW-0472">Membrane</keyword>
<dbReference type="InterPro" id="IPR021484">
    <property type="entry name" value="DUF3137"/>
</dbReference>
<name>A0A413VTV1_9BACE</name>
<protein>
    <submittedName>
        <fullName evidence="2">DUF3137 domain-containing protein</fullName>
    </submittedName>
</protein>
<dbReference type="Proteomes" id="UP000284379">
    <property type="component" value="Unassembled WGS sequence"/>
</dbReference>